<evidence type="ECO:0000313" key="2">
    <source>
        <dbReference type="EMBL" id="SEI04077.1"/>
    </source>
</evidence>
<sequence>MEHGRCSVRSRSPDLLSKVRPRPSAPPSTVRAGHKSLQVDGMRVQAPPFSQGEIAPPNKRFGCGDIPKTPVGAAWIEPDGNFSHPDGIFREEITVVRSQFPSTLIAGRGPLSLPFQRWTVPRAQCVSASTGFSLKALLSRTDAVSSAVSISTTSCHFLFTQPLRVAELCATNLALCSGRSSNTKFFEIVSIRQITRSAELSREDVLCHFS</sequence>
<dbReference type="EMBL" id="FOCV01000019">
    <property type="protein sequence ID" value="SEO55374.1"/>
    <property type="molecule type" value="Genomic_DNA"/>
</dbReference>
<reference evidence="2" key="3">
    <citation type="submission" date="2016-10" db="EMBL/GenBank/DDBJ databases">
        <authorList>
            <person name="de Groot N.N."/>
        </authorList>
    </citation>
    <scope>NUCLEOTIDE SEQUENCE [LARGE SCALE GENOMIC DNA]</scope>
    <source>
        <strain evidence="2">CCBAU85039</strain>
    </source>
</reference>
<gene>
    <name evidence="2" type="ORF">RTCCBAU85039_3915</name>
    <name evidence="3" type="ORF">SAMN05216228_101994</name>
</gene>
<evidence type="ECO:0000313" key="5">
    <source>
        <dbReference type="Proteomes" id="UP000198939"/>
    </source>
</evidence>
<protein>
    <submittedName>
        <fullName evidence="2">Uncharacterized protein</fullName>
    </submittedName>
</protein>
<feature type="region of interest" description="Disordered" evidence="1">
    <location>
        <begin position="1"/>
        <end position="34"/>
    </location>
</feature>
<proteinExistence type="predicted"/>
<accession>A0A1H8QNA6</accession>
<reference evidence="3 5" key="1">
    <citation type="submission" date="2016-10" db="EMBL/GenBank/DDBJ databases">
        <authorList>
            <person name="Varghese N."/>
            <person name="Submissions S."/>
        </authorList>
    </citation>
    <scope>NUCLEOTIDE SEQUENCE [LARGE SCALE GENOMIC DNA]</scope>
    <source>
        <strain evidence="3 5">CGMCC 1.7071</strain>
    </source>
</reference>
<organism evidence="2 4">
    <name type="scientific">Rhizobium tibeticum</name>
    <dbReference type="NCBI Taxonomy" id="501024"/>
    <lineage>
        <taxon>Bacteria</taxon>
        <taxon>Pseudomonadati</taxon>
        <taxon>Pseudomonadota</taxon>
        <taxon>Alphaproteobacteria</taxon>
        <taxon>Hyphomicrobiales</taxon>
        <taxon>Rhizobiaceae</taxon>
        <taxon>Rhizobium/Agrobacterium group</taxon>
        <taxon>Rhizobium</taxon>
    </lineage>
</organism>
<evidence type="ECO:0000256" key="1">
    <source>
        <dbReference type="SAM" id="MobiDB-lite"/>
    </source>
</evidence>
<dbReference type="Proteomes" id="UP000183063">
    <property type="component" value="Unassembled WGS sequence"/>
</dbReference>
<name>A0A1H8QNA6_9HYPH</name>
<keyword evidence="5" id="KW-1185">Reference proteome</keyword>
<dbReference type="AlphaFoldDB" id="A0A1H8QNA6"/>
<evidence type="ECO:0000313" key="4">
    <source>
        <dbReference type="Proteomes" id="UP000183063"/>
    </source>
</evidence>
<reference evidence="4" key="2">
    <citation type="submission" date="2016-10" db="EMBL/GenBank/DDBJ databases">
        <authorList>
            <person name="Wibberg D."/>
        </authorList>
    </citation>
    <scope>NUCLEOTIDE SEQUENCE [LARGE SCALE GENOMIC DNA]</scope>
</reference>
<dbReference type="Proteomes" id="UP000198939">
    <property type="component" value="Unassembled WGS sequence"/>
</dbReference>
<dbReference type="EMBL" id="FNXB01000021">
    <property type="protein sequence ID" value="SEI04077.1"/>
    <property type="molecule type" value="Genomic_DNA"/>
</dbReference>
<evidence type="ECO:0000313" key="3">
    <source>
        <dbReference type="EMBL" id="SEO55374.1"/>
    </source>
</evidence>
<dbReference type="STRING" id="501024.RTCCBAU85039_3915"/>